<gene>
    <name evidence="1" type="ORF">HDA39_007351</name>
</gene>
<comment type="caution">
    <text evidence="1">The sequence shown here is derived from an EMBL/GenBank/DDBJ whole genome shotgun (WGS) entry which is preliminary data.</text>
</comment>
<dbReference type="AlphaFoldDB" id="A0A7W9MYP6"/>
<name>A0A7W9MYP6_9ACTN</name>
<keyword evidence="2" id="KW-1185">Reference proteome</keyword>
<reference evidence="1 2" key="1">
    <citation type="submission" date="2020-08" db="EMBL/GenBank/DDBJ databases">
        <title>Sequencing the genomes of 1000 actinobacteria strains.</title>
        <authorList>
            <person name="Klenk H.-P."/>
        </authorList>
    </citation>
    <scope>NUCLEOTIDE SEQUENCE [LARGE SCALE GENOMIC DNA]</scope>
    <source>
        <strain evidence="1 2">DSM 28967</strain>
    </source>
</reference>
<organism evidence="1 2">
    <name type="scientific">Kribbella italica</name>
    <dbReference type="NCBI Taxonomy" id="1540520"/>
    <lineage>
        <taxon>Bacteria</taxon>
        <taxon>Bacillati</taxon>
        <taxon>Actinomycetota</taxon>
        <taxon>Actinomycetes</taxon>
        <taxon>Propionibacteriales</taxon>
        <taxon>Kribbellaceae</taxon>
        <taxon>Kribbella</taxon>
    </lineage>
</organism>
<accession>A0A7W9MYP6</accession>
<dbReference type="Gene3D" id="1.20.120.330">
    <property type="entry name" value="Nucleotidyltransferases domain 2"/>
    <property type="match status" value="1"/>
</dbReference>
<evidence type="ECO:0000313" key="1">
    <source>
        <dbReference type="EMBL" id="MBB5840617.1"/>
    </source>
</evidence>
<dbReference type="RefSeq" id="WP_184803103.1">
    <property type="nucleotide sequence ID" value="NZ_JACHMY010000001.1"/>
</dbReference>
<evidence type="ECO:0000313" key="2">
    <source>
        <dbReference type="Proteomes" id="UP000549971"/>
    </source>
</evidence>
<protein>
    <recommendedName>
        <fullName evidence="3">HEPN domain-containing protein</fullName>
    </recommendedName>
</protein>
<dbReference type="EMBL" id="JACHMY010000001">
    <property type="protein sequence ID" value="MBB5840617.1"/>
    <property type="molecule type" value="Genomic_DNA"/>
</dbReference>
<evidence type="ECO:0008006" key="3">
    <source>
        <dbReference type="Google" id="ProtNLM"/>
    </source>
</evidence>
<dbReference type="Proteomes" id="UP000549971">
    <property type="component" value="Unassembled WGS sequence"/>
</dbReference>
<proteinExistence type="predicted"/>
<sequence>MTAAAFPPFPDLSKLAFRKTDPSDHEGGGHCAGLPDGSLHGQWDLVLAQHIAAFDYLVDKAASGQDGWALTRPVLFSAHHVCEVALKTAWVAHAGQSPKRGHHLEPHWTRLAKAGGLRHLDPPQINEARDFISLMAELTPDGQTTRYPMPGVDDLGATWCCLNSSGLRDAVYAFVARLEPR</sequence>